<protein>
    <recommendedName>
        <fullName evidence="2">Sushi domain-containing protein</fullName>
    </recommendedName>
</protein>
<evidence type="ECO:0000256" key="1">
    <source>
        <dbReference type="ARBA" id="ARBA00023157"/>
    </source>
</evidence>
<evidence type="ECO:0000313" key="4">
    <source>
        <dbReference type="Proteomes" id="UP000004810"/>
    </source>
</evidence>
<dbReference type="InterPro" id="IPR000436">
    <property type="entry name" value="Sushi_SCR_CCP_dom"/>
</dbReference>
<dbReference type="Proteomes" id="UP000004810">
    <property type="component" value="Unassembled WGS sequence"/>
</dbReference>
<dbReference type="CDD" id="cd00033">
    <property type="entry name" value="CCP"/>
    <property type="match status" value="2"/>
</dbReference>
<comment type="caution">
    <text evidence="3">The sequence shown here is derived from an EMBL/GenBank/DDBJ whole genome shotgun (WGS) entry which is preliminary data.</text>
</comment>
<organism evidence="3 4">
    <name type="scientific">Wuchereria bancrofti</name>
    <dbReference type="NCBI Taxonomy" id="6293"/>
    <lineage>
        <taxon>Eukaryota</taxon>
        <taxon>Metazoa</taxon>
        <taxon>Ecdysozoa</taxon>
        <taxon>Nematoda</taxon>
        <taxon>Chromadorea</taxon>
        <taxon>Rhabditida</taxon>
        <taxon>Spirurina</taxon>
        <taxon>Spiruromorpha</taxon>
        <taxon>Filarioidea</taxon>
        <taxon>Onchocercidae</taxon>
        <taxon>Wuchereria</taxon>
    </lineage>
</organism>
<dbReference type="EMBL" id="ADBV01017779">
    <property type="protein sequence ID" value="EJW71757.1"/>
    <property type="molecule type" value="Genomic_DNA"/>
</dbReference>
<name>J9E474_WUCBA</name>
<dbReference type="SUPFAM" id="SSF57535">
    <property type="entry name" value="Complement control module/SCR domain"/>
    <property type="match status" value="1"/>
</dbReference>
<dbReference type="InterPro" id="IPR035976">
    <property type="entry name" value="Sushi/SCR/CCP_sf"/>
</dbReference>
<dbReference type="Gene3D" id="2.10.70.10">
    <property type="entry name" value="Complement Module, domain 1"/>
    <property type="match status" value="1"/>
</dbReference>
<evidence type="ECO:0000313" key="3">
    <source>
        <dbReference type="EMBL" id="EJW71757.1"/>
    </source>
</evidence>
<gene>
    <name evidence="3" type="ORF">WUBG_17336</name>
</gene>
<dbReference type="SMART" id="SM00032">
    <property type="entry name" value="CCP"/>
    <property type="match status" value="1"/>
</dbReference>
<accession>J9E474</accession>
<reference evidence="4" key="1">
    <citation type="submission" date="2012-08" db="EMBL/GenBank/DDBJ databases">
        <title>The Genome Sequence of Wuchereria bancrofti.</title>
        <authorList>
            <person name="Nutman T.B."/>
            <person name="Fink D.L."/>
            <person name="Russ C."/>
            <person name="Young S."/>
            <person name="Zeng Q."/>
            <person name="Koehrsen M."/>
            <person name="Alvarado L."/>
            <person name="Berlin A."/>
            <person name="Chapman S.B."/>
            <person name="Chen Z."/>
            <person name="Freedman E."/>
            <person name="Gellesch M."/>
            <person name="Goldberg J."/>
            <person name="Griggs A."/>
            <person name="Gujja S."/>
            <person name="Heilman E.R."/>
            <person name="Heiman D."/>
            <person name="Hepburn T."/>
            <person name="Howarth C."/>
            <person name="Jen D."/>
            <person name="Larson L."/>
            <person name="Lewis B."/>
            <person name="Mehta T."/>
            <person name="Park D."/>
            <person name="Pearson M."/>
            <person name="Roberts A."/>
            <person name="Saif S."/>
            <person name="Shea T."/>
            <person name="Shenoy N."/>
            <person name="Sisk P."/>
            <person name="Stolte C."/>
            <person name="Sykes S."/>
            <person name="Walk T."/>
            <person name="White J."/>
            <person name="Yandava C."/>
            <person name="Haas B."/>
            <person name="Henn M.R."/>
            <person name="Nusbaum C."/>
            <person name="Birren B."/>
        </authorList>
    </citation>
    <scope>NUCLEOTIDE SEQUENCE [LARGE SCALE GENOMIC DNA]</scope>
    <source>
        <strain evidence="4">NA</strain>
    </source>
</reference>
<keyword evidence="1" id="KW-1015">Disulfide bond</keyword>
<proteinExistence type="predicted"/>
<feature type="domain" description="Sushi" evidence="2">
    <location>
        <begin position="40"/>
        <end position="99"/>
    </location>
</feature>
<sequence>MGTFPSGTVATVICNSNYIPLGLSTAVCTNDLLEIRELPCIPLPKPTNGDLKYLNTKYSNSIVPIYTSKTVANLACNLGFVPVGPIETTCQWQPNLGFCQQSIIGPKISQVFIPGQCLFELPAIANGKIRYSSVNI</sequence>
<evidence type="ECO:0000259" key="2">
    <source>
        <dbReference type="SMART" id="SM00032"/>
    </source>
</evidence>
<dbReference type="AlphaFoldDB" id="J9E474"/>
<dbReference type="Pfam" id="PF00084">
    <property type="entry name" value="Sushi"/>
    <property type="match status" value="1"/>
</dbReference>